<dbReference type="EMBL" id="QXXA01000001">
    <property type="protein sequence ID" value="NBI05332.1"/>
    <property type="molecule type" value="Genomic_DNA"/>
</dbReference>
<protein>
    <submittedName>
        <fullName evidence="3">DUF58 domain-containing protein</fullName>
    </submittedName>
</protein>
<dbReference type="InterPro" id="IPR002881">
    <property type="entry name" value="DUF58"/>
</dbReference>
<proteinExistence type="predicted"/>
<feature type="domain" description="DUF58" evidence="2">
    <location>
        <begin position="194"/>
        <end position="279"/>
    </location>
</feature>
<dbReference type="Pfam" id="PF01882">
    <property type="entry name" value="DUF58"/>
    <property type="match status" value="1"/>
</dbReference>
<dbReference type="PANTHER" id="PTHR34351:SF2">
    <property type="entry name" value="DUF58 DOMAIN-CONTAINING PROTEIN"/>
    <property type="match status" value="1"/>
</dbReference>
<keyword evidence="1" id="KW-0812">Transmembrane</keyword>
<feature type="transmembrane region" description="Helical" evidence="1">
    <location>
        <begin position="27"/>
        <end position="45"/>
    </location>
</feature>
<feature type="transmembrane region" description="Helical" evidence="1">
    <location>
        <begin position="5"/>
        <end position="21"/>
    </location>
</feature>
<dbReference type="AlphaFoldDB" id="A0A845QVY8"/>
<sequence length="392" mass="46135">MRRKILIYILLLILFIFAIFVGGKFPYLLLFIVIIILIYSHFSIYKNKKNLEGVFWTNKDKFIRGETIEIEYKIYNGGLFPIPYAELEQNLHENLIEQKDNTRVYFIKSFDYIKFKKKFKANHRGVYDLGILNIILEDIFEISKVNITIKDPLKITVFPKVYNIKNINLLGKEFFGSDKTNEKHNEDYSNIKNLRKYNSGDSIKRIHWKTSARKGEFFVKNYNTSSNLNIKLFLDFQIDKFSNDDKFLEERLVELTSSIIYFTLTKGIETEFITYSNEKINLKLNNVSVFNHYLNSIISIFPKSNRRISNIISEEINTTSIGTTVIIVTIDIDENMIKTIFNIRKRGINVTLFIIKDSYSKIDEEKISNLRTLKVIVYKLFNGENIEKILGE</sequence>
<reference evidence="3 4" key="1">
    <citation type="submission" date="2018-08" db="EMBL/GenBank/DDBJ databases">
        <title>Murine metabolic-syndrome-specific gut microbial biobank.</title>
        <authorList>
            <person name="Liu C."/>
        </authorList>
    </citation>
    <scope>NUCLEOTIDE SEQUENCE [LARGE SCALE GENOMIC DNA]</scope>
    <source>
        <strain evidence="3 4">583</strain>
    </source>
</reference>
<evidence type="ECO:0000256" key="1">
    <source>
        <dbReference type="SAM" id="Phobius"/>
    </source>
</evidence>
<accession>A0A845QVY8</accession>
<name>A0A845QVY8_9CLOT</name>
<dbReference type="OrthoDB" id="9778037at2"/>
<dbReference type="RefSeq" id="WP_160195845.1">
    <property type="nucleotide sequence ID" value="NZ_QXXA01000001.1"/>
</dbReference>
<dbReference type="Proteomes" id="UP000467132">
    <property type="component" value="Unassembled WGS sequence"/>
</dbReference>
<dbReference type="PANTHER" id="PTHR34351">
    <property type="entry name" value="SLR1927 PROTEIN-RELATED"/>
    <property type="match status" value="1"/>
</dbReference>
<keyword evidence="1" id="KW-0472">Membrane</keyword>
<evidence type="ECO:0000313" key="3">
    <source>
        <dbReference type="EMBL" id="NBI05332.1"/>
    </source>
</evidence>
<organism evidence="3 4">
    <name type="scientific">Senegalia massiliensis</name>
    <dbReference type="NCBI Taxonomy" id="1720316"/>
    <lineage>
        <taxon>Bacteria</taxon>
        <taxon>Bacillati</taxon>
        <taxon>Bacillota</taxon>
        <taxon>Clostridia</taxon>
        <taxon>Eubacteriales</taxon>
        <taxon>Clostridiaceae</taxon>
        <taxon>Senegalia</taxon>
    </lineage>
</organism>
<keyword evidence="1" id="KW-1133">Transmembrane helix</keyword>
<evidence type="ECO:0000313" key="4">
    <source>
        <dbReference type="Proteomes" id="UP000467132"/>
    </source>
</evidence>
<gene>
    <name evidence="3" type="ORF">D3Z33_00495</name>
</gene>
<evidence type="ECO:0000259" key="2">
    <source>
        <dbReference type="Pfam" id="PF01882"/>
    </source>
</evidence>
<keyword evidence="4" id="KW-1185">Reference proteome</keyword>
<comment type="caution">
    <text evidence="3">The sequence shown here is derived from an EMBL/GenBank/DDBJ whole genome shotgun (WGS) entry which is preliminary data.</text>
</comment>